<keyword evidence="2 4" id="KW-0863">Zinc-finger</keyword>
<dbReference type="PROSITE" id="PS50089">
    <property type="entry name" value="ZF_RING_2"/>
    <property type="match status" value="1"/>
</dbReference>
<dbReference type="PROSITE" id="PS00518">
    <property type="entry name" value="ZF_RING_1"/>
    <property type="match status" value="1"/>
</dbReference>
<keyword evidence="3" id="KW-0862">Zinc</keyword>
<dbReference type="InterPro" id="IPR017907">
    <property type="entry name" value="Znf_RING_CS"/>
</dbReference>
<keyword evidence="1" id="KW-0479">Metal-binding</keyword>
<feature type="domain" description="RING-type" evidence="7">
    <location>
        <begin position="322"/>
        <end position="375"/>
    </location>
</feature>
<dbReference type="STRING" id="348802.A0A0D2EWC3"/>
<feature type="coiled-coil region" evidence="5">
    <location>
        <begin position="73"/>
        <end position="100"/>
    </location>
</feature>
<dbReference type="PANTHER" id="PTHR23041">
    <property type="entry name" value="RING FINGER DOMAIN-CONTAINING"/>
    <property type="match status" value="1"/>
</dbReference>
<feature type="region of interest" description="Disordered" evidence="6">
    <location>
        <begin position="104"/>
        <end position="182"/>
    </location>
</feature>
<dbReference type="SUPFAM" id="SSF57850">
    <property type="entry name" value="RING/U-box"/>
    <property type="match status" value="1"/>
</dbReference>
<dbReference type="OrthoDB" id="6270329at2759"/>
<evidence type="ECO:0000256" key="1">
    <source>
        <dbReference type="ARBA" id="ARBA00022723"/>
    </source>
</evidence>
<dbReference type="SMART" id="SM00184">
    <property type="entry name" value="RING"/>
    <property type="match status" value="1"/>
</dbReference>
<evidence type="ECO:0000256" key="2">
    <source>
        <dbReference type="ARBA" id="ARBA00022771"/>
    </source>
</evidence>
<dbReference type="InterPro" id="IPR013083">
    <property type="entry name" value="Znf_RING/FYVE/PHD"/>
</dbReference>
<dbReference type="InterPro" id="IPR047134">
    <property type="entry name" value="RNF4"/>
</dbReference>
<dbReference type="EMBL" id="KN847317">
    <property type="protein sequence ID" value="KIW60033.1"/>
    <property type="molecule type" value="Genomic_DNA"/>
</dbReference>
<dbReference type="AlphaFoldDB" id="A0A0D2EWC3"/>
<evidence type="ECO:0000313" key="8">
    <source>
        <dbReference type="EMBL" id="KIW60033.1"/>
    </source>
</evidence>
<keyword evidence="5" id="KW-0175">Coiled coil</keyword>
<evidence type="ECO:0000256" key="3">
    <source>
        <dbReference type="ARBA" id="ARBA00022833"/>
    </source>
</evidence>
<evidence type="ECO:0000256" key="6">
    <source>
        <dbReference type="SAM" id="MobiDB-lite"/>
    </source>
</evidence>
<dbReference type="PANTHER" id="PTHR23041:SF78">
    <property type="entry name" value="E3 UBIQUITIN-PROTEIN LIGASE RNF4"/>
    <property type="match status" value="1"/>
</dbReference>
<evidence type="ECO:0000259" key="7">
    <source>
        <dbReference type="PROSITE" id="PS50089"/>
    </source>
</evidence>
<accession>A0A0D2EWC3</accession>
<dbReference type="GO" id="GO:0008270">
    <property type="term" value="F:zinc ion binding"/>
    <property type="evidence" value="ECO:0007669"/>
    <property type="project" value="UniProtKB-KW"/>
</dbReference>
<dbReference type="InterPro" id="IPR001841">
    <property type="entry name" value="Znf_RING"/>
</dbReference>
<evidence type="ECO:0000313" key="9">
    <source>
        <dbReference type="Proteomes" id="UP000054342"/>
    </source>
</evidence>
<feature type="compositionally biased region" description="Pro residues" evidence="6">
    <location>
        <begin position="27"/>
        <end position="47"/>
    </location>
</feature>
<feature type="region of interest" description="Disordered" evidence="6">
    <location>
        <begin position="224"/>
        <end position="281"/>
    </location>
</feature>
<dbReference type="RefSeq" id="XP_013320617.1">
    <property type="nucleotide sequence ID" value="XM_013465163.1"/>
</dbReference>
<feature type="compositionally biased region" description="Basic and acidic residues" evidence="6">
    <location>
        <begin position="224"/>
        <end position="242"/>
    </location>
</feature>
<organism evidence="8 9">
    <name type="scientific">Exophiala xenobiotica</name>
    <dbReference type="NCBI Taxonomy" id="348802"/>
    <lineage>
        <taxon>Eukaryota</taxon>
        <taxon>Fungi</taxon>
        <taxon>Dikarya</taxon>
        <taxon>Ascomycota</taxon>
        <taxon>Pezizomycotina</taxon>
        <taxon>Eurotiomycetes</taxon>
        <taxon>Chaetothyriomycetidae</taxon>
        <taxon>Chaetothyriales</taxon>
        <taxon>Herpotrichiellaceae</taxon>
        <taxon>Exophiala</taxon>
    </lineage>
</organism>
<keyword evidence="9" id="KW-1185">Reference proteome</keyword>
<proteinExistence type="predicted"/>
<sequence length="457" mass="51584">MSSPPASLGDLLSHSPGREFEQTPHRVLPPRPSQTPPQRPAQPPRLPSSPRLFREFFDAMSDTASRRQATLPRANYQDTVQDVNRALRSANRALQEAQDAFHQVRRFRPGTRPGITESRALRIRHGLPSNSPSPPDHSAESHFISRTTHPHDSTSNQRSRRLNTLDEPVYGQPPRRLPNAEAEDSLPVLRLFPIPATHLPRLPHLQADHNRLQAIVDQEAINRQRENHSSWERMQARNRDQIQCRSRNPSPEMSPPRSSSSRRTRHQASSPPADPTIESVDLTGVDDNAGLSAALAKQREDAILSQNPGTEAGRTPLTAYKCPVCMDVPTDATSTICGHVFCHRCIIDTLNWSIEQRREDAPRSRKVKGVCPVCRKQLDTKDIPGPTRSLVPLELKLLVRKRKRDDKGKQKLVKAETISDDEDDDEGNGADKETPRARKRKRETTEDAMWEEFMEVN</sequence>
<feature type="compositionally biased region" description="Low complexity" evidence="6">
    <location>
        <begin position="245"/>
        <end position="259"/>
    </location>
</feature>
<protein>
    <recommendedName>
        <fullName evidence="7">RING-type domain-containing protein</fullName>
    </recommendedName>
</protein>
<gene>
    <name evidence="8" type="ORF">PV05_00285</name>
</gene>
<dbReference type="Proteomes" id="UP000054342">
    <property type="component" value="Unassembled WGS sequence"/>
</dbReference>
<feature type="compositionally biased region" description="Acidic residues" evidence="6">
    <location>
        <begin position="418"/>
        <end position="428"/>
    </location>
</feature>
<evidence type="ECO:0000256" key="5">
    <source>
        <dbReference type="SAM" id="Coils"/>
    </source>
</evidence>
<reference evidence="8 9" key="1">
    <citation type="submission" date="2015-01" db="EMBL/GenBank/DDBJ databases">
        <title>The Genome Sequence of Exophiala xenobiotica CBS118157.</title>
        <authorList>
            <consortium name="The Broad Institute Genomics Platform"/>
            <person name="Cuomo C."/>
            <person name="de Hoog S."/>
            <person name="Gorbushina A."/>
            <person name="Stielow B."/>
            <person name="Teixiera M."/>
            <person name="Abouelleil A."/>
            <person name="Chapman S.B."/>
            <person name="Priest M."/>
            <person name="Young S.K."/>
            <person name="Wortman J."/>
            <person name="Nusbaum C."/>
            <person name="Birren B."/>
        </authorList>
    </citation>
    <scope>NUCLEOTIDE SEQUENCE [LARGE SCALE GENOMIC DNA]</scope>
    <source>
        <strain evidence="8 9">CBS 118157</strain>
    </source>
</reference>
<dbReference type="GeneID" id="25322193"/>
<dbReference type="Gene3D" id="3.30.40.10">
    <property type="entry name" value="Zinc/RING finger domain, C3HC4 (zinc finger)"/>
    <property type="match status" value="1"/>
</dbReference>
<feature type="region of interest" description="Disordered" evidence="6">
    <location>
        <begin position="403"/>
        <end position="457"/>
    </location>
</feature>
<name>A0A0D2EWC3_9EURO</name>
<feature type="region of interest" description="Disordered" evidence="6">
    <location>
        <begin position="1"/>
        <end position="51"/>
    </location>
</feature>
<evidence type="ECO:0000256" key="4">
    <source>
        <dbReference type="PROSITE-ProRule" id="PRU00175"/>
    </source>
</evidence>
<feature type="compositionally biased region" description="Acidic residues" evidence="6">
    <location>
        <begin position="446"/>
        <end position="457"/>
    </location>
</feature>
<dbReference type="Pfam" id="PF13923">
    <property type="entry name" value="zf-C3HC4_2"/>
    <property type="match status" value="1"/>
</dbReference>
<dbReference type="HOGENOM" id="CLU_556664_0_0_1"/>